<evidence type="ECO:0000256" key="1">
    <source>
        <dbReference type="SAM" id="Phobius"/>
    </source>
</evidence>
<evidence type="ECO:0000313" key="3">
    <source>
        <dbReference type="Proteomes" id="UP000604046"/>
    </source>
</evidence>
<accession>A0A812LAP4</accession>
<keyword evidence="1" id="KW-0812">Transmembrane</keyword>
<dbReference type="Proteomes" id="UP000604046">
    <property type="component" value="Unassembled WGS sequence"/>
</dbReference>
<name>A0A812LAP4_9DINO</name>
<comment type="caution">
    <text evidence="2">The sequence shown here is derived from an EMBL/GenBank/DDBJ whole genome shotgun (WGS) entry which is preliminary data.</text>
</comment>
<gene>
    <name evidence="2" type="primary">Slc35a3</name>
    <name evidence="2" type="ORF">SNAT2548_LOCUS11003</name>
</gene>
<feature type="transmembrane region" description="Helical" evidence="1">
    <location>
        <begin position="329"/>
        <end position="355"/>
    </location>
</feature>
<keyword evidence="1" id="KW-0472">Membrane</keyword>
<reference evidence="2" key="1">
    <citation type="submission" date="2021-02" db="EMBL/GenBank/DDBJ databases">
        <authorList>
            <person name="Dougan E. K."/>
            <person name="Rhodes N."/>
            <person name="Thang M."/>
            <person name="Chan C."/>
        </authorList>
    </citation>
    <scope>NUCLEOTIDE SEQUENCE</scope>
</reference>
<feature type="transmembrane region" description="Helical" evidence="1">
    <location>
        <begin position="91"/>
        <end position="116"/>
    </location>
</feature>
<feature type="transmembrane region" description="Helical" evidence="1">
    <location>
        <begin position="63"/>
        <end position="84"/>
    </location>
</feature>
<organism evidence="2 3">
    <name type="scientific">Symbiodinium natans</name>
    <dbReference type="NCBI Taxonomy" id="878477"/>
    <lineage>
        <taxon>Eukaryota</taxon>
        <taxon>Sar</taxon>
        <taxon>Alveolata</taxon>
        <taxon>Dinophyceae</taxon>
        <taxon>Suessiales</taxon>
        <taxon>Symbiodiniaceae</taxon>
        <taxon>Symbiodinium</taxon>
    </lineage>
</organism>
<dbReference type="EMBL" id="CAJNDS010000957">
    <property type="protein sequence ID" value="CAE7241908.1"/>
    <property type="molecule type" value="Genomic_DNA"/>
</dbReference>
<feature type="transmembrane region" description="Helical" evidence="1">
    <location>
        <begin position="122"/>
        <end position="140"/>
    </location>
</feature>
<feature type="transmembrane region" description="Helical" evidence="1">
    <location>
        <begin position="25"/>
        <end position="43"/>
    </location>
</feature>
<sequence>MELSFAGPAFPTVHRLAWRRRLRPLGLLLLSWILLAVSLWTTFTREEGYESEGLTESIPFQRYTLIIAAAMLQIVAASAAIVVLHARTECLVHIAAILLSMWASEAALVVKFILQIHGLKDYGLAVAVSLGCLLGVGWGVQKTFIHNAEADIEKVLGMDMGRHRTYQLLKADLLLSVLVIVAVASQRLMVDLESQWPETFRIMASVACWAFLGIGIAFNLWTLPFVNRVIRAVDDTATRGAQLAPEAKASQGKSDSDDPDIQKILASLKTHRTFMLGLCLARLLVFGHIMLFGGFLWPIAVDLRVRVTDSLDETFAAYLLTDSVHITTLYYFFLLGVIWYVYGGLSSIAAVHARFYDEELRLLKRDYQRATFVPGSDSRWQAQVEDLACRAITIEALLDFYVGLGTTYMPSFTPGRHTTHDVVRQAIIPLSASAGSDLAKVLMKGRRLPPQAMVSHTWRGRFRDLVAAVVADSLGEQEYGRIGKLLDSNIDLVKSWITRESGLERTYWICAFSVNQHLSICSPAEPPTDSITGQLIPTCGCSCPKFLNTDEPCRADGASIHCEMNKFGDMMAWLAAKDNSFTHVLAMDRDLDLLTRAWCVAEAAESYIMGMCQYMKVSSNSSIRKKWAKVKKLRVEGMAATRPEDVDEILQRIPNKTEFNTQIQKLFGRLFGQFWHVPPSERVLLVCRELRWRMNMIKALSDEAPGRLIESQLKESAEETVRQELV</sequence>
<protein>
    <submittedName>
        <fullName evidence="2">Slc35a3 protein</fullName>
    </submittedName>
</protein>
<dbReference type="OrthoDB" id="429496at2759"/>
<proteinExistence type="predicted"/>
<keyword evidence="3" id="KW-1185">Reference proteome</keyword>
<evidence type="ECO:0000313" key="2">
    <source>
        <dbReference type="EMBL" id="CAE7241908.1"/>
    </source>
</evidence>
<feature type="transmembrane region" description="Helical" evidence="1">
    <location>
        <begin position="273"/>
        <end position="297"/>
    </location>
</feature>
<feature type="transmembrane region" description="Helical" evidence="1">
    <location>
        <begin position="202"/>
        <end position="221"/>
    </location>
</feature>
<keyword evidence="1" id="KW-1133">Transmembrane helix</keyword>
<dbReference type="AlphaFoldDB" id="A0A812LAP4"/>
<feature type="transmembrane region" description="Helical" evidence="1">
    <location>
        <begin position="168"/>
        <end position="190"/>
    </location>
</feature>